<dbReference type="STRING" id="3847.K7LKQ5"/>
<dbReference type="AlphaFoldDB" id="K7LKQ5"/>
<dbReference type="OrthoDB" id="342024at2759"/>
<dbReference type="InParanoid" id="K7LKQ5"/>
<keyword evidence="3" id="KW-1185">Reference proteome</keyword>
<sequence length="71" mass="8177">MQYMYIYFIFFSDYINLFWTGLPNSKLICKMAKEKAQINIVVVGHVDPEEATTINELKKPVVEKEAPGHAI</sequence>
<name>K7LKQ5_SOYBN</name>
<proteinExistence type="predicted"/>
<evidence type="ECO:0000313" key="1">
    <source>
        <dbReference type="EMBL" id="KRH34941.1"/>
    </source>
</evidence>
<dbReference type="PaxDb" id="3847-GLYMA10G35871.1"/>
<dbReference type="HOGENOM" id="CLU_2745042_0_0_1"/>
<reference evidence="1 2" key="1">
    <citation type="journal article" date="2010" name="Nature">
        <title>Genome sequence of the palaeopolyploid soybean.</title>
        <authorList>
            <person name="Schmutz J."/>
            <person name="Cannon S.B."/>
            <person name="Schlueter J."/>
            <person name="Ma J."/>
            <person name="Mitros T."/>
            <person name="Nelson W."/>
            <person name="Hyten D.L."/>
            <person name="Song Q."/>
            <person name="Thelen J.J."/>
            <person name="Cheng J."/>
            <person name="Xu D."/>
            <person name="Hellsten U."/>
            <person name="May G.D."/>
            <person name="Yu Y."/>
            <person name="Sakurai T."/>
            <person name="Umezawa T."/>
            <person name="Bhattacharyya M.K."/>
            <person name="Sandhu D."/>
            <person name="Valliyodan B."/>
            <person name="Lindquist E."/>
            <person name="Peto M."/>
            <person name="Grant D."/>
            <person name="Shu S."/>
            <person name="Goodstein D."/>
            <person name="Barry K."/>
            <person name="Futrell-Griggs M."/>
            <person name="Abernathy B."/>
            <person name="Du J."/>
            <person name="Tian Z."/>
            <person name="Zhu L."/>
            <person name="Gill N."/>
            <person name="Joshi T."/>
            <person name="Libault M."/>
            <person name="Sethuraman A."/>
            <person name="Zhang X.-C."/>
            <person name="Shinozaki K."/>
            <person name="Nguyen H.T."/>
            <person name="Wing R.A."/>
            <person name="Cregan P."/>
            <person name="Specht J."/>
            <person name="Grimwood J."/>
            <person name="Rokhsar D."/>
            <person name="Stacey G."/>
            <person name="Shoemaker R.C."/>
            <person name="Jackson S.A."/>
        </authorList>
    </citation>
    <scope>NUCLEOTIDE SEQUENCE [LARGE SCALE GENOMIC DNA]</scope>
    <source>
        <strain evidence="2">cv. Williams 82</strain>
        <tissue evidence="1">Callus</tissue>
    </source>
</reference>
<protein>
    <submittedName>
        <fullName evidence="1 2">Uncharacterized protein</fullName>
    </submittedName>
</protein>
<dbReference type="EnsemblPlants" id="KRH34941">
    <property type="protein sequence ID" value="KRH34941"/>
    <property type="gene ID" value="GLYMA_10G214500"/>
</dbReference>
<gene>
    <name evidence="1" type="ORF">GLYMA_10G214500</name>
</gene>
<accession>K7LKQ5</accession>
<organism evidence="1">
    <name type="scientific">Glycine max</name>
    <name type="common">Soybean</name>
    <name type="synonym">Glycine hispida</name>
    <dbReference type="NCBI Taxonomy" id="3847"/>
    <lineage>
        <taxon>Eukaryota</taxon>
        <taxon>Viridiplantae</taxon>
        <taxon>Streptophyta</taxon>
        <taxon>Embryophyta</taxon>
        <taxon>Tracheophyta</taxon>
        <taxon>Spermatophyta</taxon>
        <taxon>Magnoliopsida</taxon>
        <taxon>eudicotyledons</taxon>
        <taxon>Gunneridae</taxon>
        <taxon>Pentapetalae</taxon>
        <taxon>rosids</taxon>
        <taxon>fabids</taxon>
        <taxon>Fabales</taxon>
        <taxon>Fabaceae</taxon>
        <taxon>Papilionoideae</taxon>
        <taxon>50 kb inversion clade</taxon>
        <taxon>NPAAA clade</taxon>
        <taxon>indigoferoid/millettioid clade</taxon>
        <taxon>Phaseoleae</taxon>
        <taxon>Glycine</taxon>
        <taxon>Glycine subgen. Soja</taxon>
    </lineage>
</organism>
<dbReference type="EMBL" id="CM000843">
    <property type="protein sequence ID" value="KRH34941.1"/>
    <property type="molecule type" value="Genomic_DNA"/>
</dbReference>
<reference evidence="2" key="2">
    <citation type="submission" date="2018-02" db="UniProtKB">
        <authorList>
            <consortium name="EnsemblPlants"/>
        </authorList>
    </citation>
    <scope>IDENTIFICATION</scope>
    <source>
        <strain evidence="2">Williams 82</strain>
    </source>
</reference>
<dbReference type="Proteomes" id="UP000008827">
    <property type="component" value="Chromosome 10"/>
</dbReference>
<dbReference type="Gramene" id="KRH34941">
    <property type="protein sequence ID" value="KRH34941"/>
    <property type="gene ID" value="GLYMA_10G214500"/>
</dbReference>
<evidence type="ECO:0000313" key="3">
    <source>
        <dbReference type="Proteomes" id="UP000008827"/>
    </source>
</evidence>
<evidence type="ECO:0000313" key="2">
    <source>
        <dbReference type="EnsemblPlants" id="KRH34941"/>
    </source>
</evidence>
<reference evidence="1" key="3">
    <citation type="submission" date="2018-07" db="EMBL/GenBank/DDBJ databases">
        <title>WGS assembly of Glycine max.</title>
        <authorList>
            <person name="Schmutz J."/>
            <person name="Cannon S."/>
            <person name="Schlueter J."/>
            <person name="Ma J."/>
            <person name="Mitros T."/>
            <person name="Nelson W."/>
            <person name="Hyten D."/>
            <person name="Song Q."/>
            <person name="Thelen J."/>
            <person name="Cheng J."/>
            <person name="Xu D."/>
            <person name="Hellsten U."/>
            <person name="May G."/>
            <person name="Yu Y."/>
            <person name="Sakurai T."/>
            <person name="Umezawa T."/>
            <person name="Bhattacharyya M."/>
            <person name="Sandhu D."/>
            <person name="Valliyodan B."/>
            <person name="Lindquist E."/>
            <person name="Peto M."/>
            <person name="Grant D."/>
            <person name="Shu S."/>
            <person name="Goodstein D."/>
            <person name="Barry K."/>
            <person name="Futrell-Griggs M."/>
            <person name="Abernathy B."/>
            <person name="Du J."/>
            <person name="Tian Z."/>
            <person name="Zhu L."/>
            <person name="Gill N."/>
            <person name="Joshi T."/>
            <person name="Libault M."/>
            <person name="Sethuraman A."/>
            <person name="Zhang X."/>
            <person name="Shinozaki K."/>
            <person name="Nguyen H."/>
            <person name="Wing R."/>
            <person name="Cregan P."/>
            <person name="Specht J."/>
            <person name="Grimwood J."/>
            <person name="Rokhsar D."/>
            <person name="Stacey G."/>
            <person name="Shoemaker R."/>
            <person name="Jackson S."/>
        </authorList>
    </citation>
    <scope>NUCLEOTIDE SEQUENCE</scope>
    <source>
        <tissue evidence="1">Callus</tissue>
    </source>
</reference>